<keyword evidence="2" id="KW-1185">Reference proteome</keyword>
<gene>
    <name evidence="1" type="ORF">GCM10011339_42480</name>
</gene>
<dbReference type="RefSeq" id="WP_137402304.1">
    <property type="nucleotide sequence ID" value="NZ_BMIU01000032.1"/>
</dbReference>
<accession>A0ABQ1VAV8</accession>
<name>A0ABQ1VAV8_9BACT</name>
<dbReference type="EMBL" id="BMIU01000032">
    <property type="protein sequence ID" value="GGF49376.1"/>
    <property type="molecule type" value="Genomic_DNA"/>
</dbReference>
<dbReference type="InterPro" id="IPR025316">
    <property type="entry name" value="DUF4221"/>
</dbReference>
<organism evidence="1 2">
    <name type="scientific">Echinicola rosea</name>
    <dbReference type="NCBI Taxonomy" id="1807691"/>
    <lineage>
        <taxon>Bacteria</taxon>
        <taxon>Pseudomonadati</taxon>
        <taxon>Bacteroidota</taxon>
        <taxon>Cytophagia</taxon>
        <taxon>Cytophagales</taxon>
        <taxon>Cyclobacteriaceae</taxon>
        <taxon>Echinicola</taxon>
    </lineage>
</organism>
<evidence type="ECO:0000313" key="2">
    <source>
        <dbReference type="Proteomes" id="UP000647339"/>
    </source>
</evidence>
<evidence type="ECO:0000313" key="1">
    <source>
        <dbReference type="EMBL" id="GGF49376.1"/>
    </source>
</evidence>
<comment type="caution">
    <text evidence="1">The sequence shown here is derived from an EMBL/GenBank/DDBJ whole genome shotgun (WGS) entry which is preliminary data.</text>
</comment>
<protein>
    <recommendedName>
        <fullName evidence="3">DUF4221 domain-containing protein</fullName>
    </recommendedName>
</protein>
<sequence length="379" mass="44063">MNKIYFWLLLFLIGACQQKENDAIQFDAITYSMDTVSIDAKGEILDVDRNLNNSGITTDEQFLYNFNHFDNHLEKVNLNKLELVSKTPFQKEGPEGTGNSMSSFQFIKDGQLLISDGFFKQKVFDLNGKVVQTINLTAHNWNGEVLQGAEICRQNLLIDKTKLLSLVTEEGLNANFKAELALFDLNTKMVSRFDIDPQKKIKSYTLSSEDYTYMPPIIYFSILNNTPVLSHQFTNEIYRFDNVANQILEVDYESRLTPNEVSTDHPNKFATTEELFEVFEKMNEQIRFGPLVYDQENDRYYRFSFQTEYKTTSERESRVPEIKSIDAYLSIFDSEFNMINEALIPEIDHTISHYFAKDGTLWILDNKDDEMTFVRLSFL</sequence>
<reference evidence="2" key="1">
    <citation type="journal article" date="2019" name="Int. J. Syst. Evol. Microbiol.">
        <title>The Global Catalogue of Microorganisms (GCM) 10K type strain sequencing project: providing services to taxonomists for standard genome sequencing and annotation.</title>
        <authorList>
            <consortium name="The Broad Institute Genomics Platform"/>
            <consortium name="The Broad Institute Genome Sequencing Center for Infectious Disease"/>
            <person name="Wu L."/>
            <person name="Ma J."/>
        </authorList>
    </citation>
    <scope>NUCLEOTIDE SEQUENCE [LARGE SCALE GENOMIC DNA]</scope>
    <source>
        <strain evidence="2">CGMCC 1.15407</strain>
    </source>
</reference>
<dbReference type="PROSITE" id="PS51257">
    <property type="entry name" value="PROKAR_LIPOPROTEIN"/>
    <property type="match status" value="1"/>
</dbReference>
<proteinExistence type="predicted"/>
<dbReference type="Pfam" id="PF13970">
    <property type="entry name" value="DUF4221"/>
    <property type="match status" value="1"/>
</dbReference>
<dbReference type="Proteomes" id="UP000647339">
    <property type="component" value="Unassembled WGS sequence"/>
</dbReference>
<evidence type="ECO:0008006" key="3">
    <source>
        <dbReference type="Google" id="ProtNLM"/>
    </source>
</evidence>